<protein>
    <submittedName>
        <fullName evidence="1">Uncharacterized protein</fullName>
    </submittedName>
</protein>
<proteinExistence type="predicted"/>
<accession>A0A222FQX0</accession>
<dbReference type="Proteomes" id="UP000202440">
    <property type="component" value="Chromosome"/>
</dbReference>
<dbReference type="EMBL" id="CP022530">
    <property type="protein sequence ID" value="ASP40904.1"/>
    <property type="molecule type" value="Genomic_DNA"/>
</dbReference>
<name>A0A222FQX0_9GAMM</name>
<dbReference type="OrthoDB" id="6057847at2"/>
<keyword evidence="2" id="KW-1185">Reference proteome</keyword>
<dbReference type="KEGG" id="bsan:CHH28_11020"/>
<evidence type="ECO:0000313" key="1">
    <source>
        <dbReference type="EMBL" id="ASP40904.1"/>
    </source>
</evidence>
<evidence type="ECO:0000313" key="2">
    <source>
        <dbReference type="Proteomes" id="UP000202440"/>
    </source>
</evidence>
<gene>
    <name evidence="1" type="ORF">CHH28_11020</name>
</gene>
<organism evidence="1 2">
    <name type="scientific">Bacterioplanes sanyensis</name>
    <dbReference type="NCBI Taxonomy" id="1249553"/>
    <lineage>
        <taxon>Bacteria</taxon>
        <taxon>Pseudomonadati</taxon>
        <taxon>Pseudomonadota</taxon>
        <taxon>Gammaproteobacteria</taxon>
        <taxon>Oceanospirillales</taxon>
        <taxon>Oceanospirillaceae</taxon>
        <taxon>Bacterioplanes</taxon>
    </lineage>
</organism>
<dbReference type="RefSeq" id="WP_094062056.1">
    <property type="nucleotide sequence ID" value="NZ_CP022530.1"/>
</dbReference>
<reference evidence="1 2" key="1">
    <citation type="submission" date="2017-07" db="EMBL/GenBank/DDBJ databases">
        <title>Annotated genome sequence of Bacterioplanes sanyensis isolated from Red Sea.</title>
        <authorList>
            <person name="Rehman Z.U."/>
        </authorList>
    </citation>
    <scope>NUCLEOTIDE SEQUENCE [LARGE SCALE GENOMIC DNA]</scope>
    <source>
        <strain evidence="1 2">NV9</strain>
    </source>
</reference>
<sequence length="390" mass="44722">MAHKYKLPEEMELLKEKVRSTLLPVIPAHSGTSAEKNFLFNAKRTNAGRQLPPYYLCYFLLVDLLKFKNLGQFEKVSWSVPIDYNGTAYLVEHRKFGLGVFAQDPETQESEAGEIVKRIKKAINIAKPFFEWKASEAAKQSHLNVVNHSNRLFDRYCYFSEQYKVLSKEAEDRKDERIREQHGSGYSVSFPAYEIRRNAEWMALSAVDAFFSWTEHIFIHMAILSGKVTTGEDVANLADNEWPVKFKCAIDIETEGTRSYYDQLVTVKRQLRNYMTHGAFGKNGEAFSFHSGAGAVPLLLPHQRGSGRFSFYGDLGFNEKEVVDLIESFISHLWSDEREPFKIYIESSLPLILPMASDGQYISAISSVEDMESLVEHLSWQFDQAANMDW</sequence>
<dbReference type="AlphaFoldDB" id="A0A222FQX0"/>